<reference evidence="3 4" key="1">
    <citation type="submission" date="2016-09" db="EMBL/GenBank/DDBJ databases">
        <title>Streptomyces fradiae DSM40063, a candidate organism with high potential of specific P450 cytochromes.</title>
        <authorList>
            <person name="Grumaz C."/>
            <person name="Vainshtein Y."/>
            <person name="Kirstahler P."/>
            <person name="Sohn K."/>
        </authorList>
    </citation>
    <scope>NUCLEOTIDE SEQUENCE [LARGE SCALE GENOMIC DNA]</scope>
    <source>
        <strain evidence="3 4">DSM 40063</strain>
    </source>
</reference>
<dbReference type="Gene3D" id="3.40.630.20">
    <property type="entry name" value="Peptidase C15, pyroglutamyl peptidase I-like"/>
    <property type="match status" value="1"/>
</dbReference>
<keyword evidence="2" id="KW-0732">Signal</keyword>
<organism evidence="3 4">
    <name type="scientific">Streptomyces fradiae ATCC 10745 = DSM 40063</name>
    <dbReference type="NCBI Taxonomy" id="1319510"/>
    <lineage>
        <taxon>Bacteria</taxon>
        <taxon>Bacillati</taxon>
        <taxon>Actinomycetota</taxon>
        <taxon>Actinomycetes</taxon>
        <taxon>Kitasatosporales</taxon>
        <taxon>Streptomycetaceae</taxon>
        <taxon>Streptomyces</taxon>
    </lineage>
</organism>
<feature type="compositionally biased region" description="Low complexity" evidence="1">
    <location>
        <begin position="67"/>
        <end position="80"/>
    </location>
</feature>
<dbReference type="AlphaFoldDB" id="A0A1Y2NW86"/>
<feature type="compositionally biased region" description="Low complexity" evidence="1">
    <location>
        <begin position="31"/>
        <end position="59"/>
    </location>
</feature>
<proteinExistence type="predicted"/>
<dbReference type="InterPro" id="IPR036440">
    <property type="entry name" value="Peptidase_C15-like_sf"/>
</dbReference>
<accession>A0A1Y2NW86</accession>
<dbReference type="Proteomes" id="UP000194318">
    <property type="component" value="Unassembled WGS sequence"/>
</dbReference>
<evidence type="ECO:0000256" key="1">
    <source>
        <dbReference type="SAM" id="MobiDB-lite"/>
    </source>
</evidence>
<evidence type="ECO:0000313" key="3">
    <source>
        <dbReference type="EMBL" id="OSY51307.1"/>
    </source>
</evidence>
<feature type="chain" id="PRO_5012056441" description="Pyroglutamyl peptidase" evidence="2">
    <location>
        <begin position="30"/>
        <end position="481"/>
    </location>
</feature>
<evidence type="ECO:0008006" key="5">
    <source>
        <dbReference type="Google" id="ProtNLM"/>
    </source>
</evidence>
<feature type="signal peptide" evidence="2">
    <location>
        <begin position="1"/>
        <end position="29"/>
    </location>
</feature>
<gene>
    <name evidence="3" type="ORF">BG846_03030</name>
</gene>
<evidence type="ECO:0000256" key="2">
    <source>
        <dbReference type="SAM" id="SignalP"/>
    </source>
</evidence>
<dbReference type="EMBL" id="MIFZ01000239">
    <property type="protein sequence ID" value="OSY51307.1"/>
    <property type="molecule type" value="Genomic_DNA"/>
</dbReference>
<protein>
    <recommendedName>
        <fullName evidence="5">Pyroglutamyl peptidase</fullName>
    </recommendedName>
</protein>
<comment type="caution">
    <text evidence="3">The sequence shown here is derived from an EMBL/GenBank/DDBJ whole genome shotgun (WGS) entry which is preliminary data.</text>
</comment>
<dbReference type="SUPFAM" id="SSF53182">
    <property type="entry name" value="Pyrrolidone carboxyl peptidase (pyroglutamate aminopeptidase)"/>
    <property type="match status" value="1"/>
</dbReference>
<sequence>MPRIRTAALGPALAALVASLALGAPPASAAPGAAAGAASGAASGAAPGATASGAAAGWAGAEGGAGEPAAEGPATEGPAVEEARLDRDVPREILRRSGFAGEAPRFAGALRGTGSYAAAERVAVRHGAALWRRAVDRVQGRGPAGGDLARDDDRPLYWARLALTRELRAWQPRFRLAEEARARLLDRLESASRGQDAIRFPHGRGVRRVLLTGFDPFTLDRDIRIGNPSGAAALALDGTLVRTADGGWARVETAVFPVRWRDFANGTVERVLRPHLARVDLFTTVSQGRVGRFDLERFNGAWRGGFPDNENVSSTGPVPVADPGSTPQWTVTSLPYGAITAAATGPFPVYDNTQVTEVPVGGGAPVVRADGPSPGSHSRAGGGGDYLSNEIAYRATLLRDRLGLAGLPGGHLHTPVLRFGAGNTDAVEDPELVRNREAITAQVRAVVAVAAGATGKAGKVREAGAAGEATEAREAAGAAGR</sequence>
<evidence type="ECO:0000313" key="4">
    <source>
        <dbReference type="Proteomes" id="UP000194318"/>
    </source>
</evidence>
<feature type="region of interest" description="Disordered" evidence="1">
    <location>
        <begin position="31"/>
        <end position="87"/>
    </location>
</feature>
<name>A0A1Y2NW86_STRFR</name>
<feature type="region of interest" description="Disordered" evidence="1">
    <location>
        <begin position="461"/>
        <end position="481"/>
    </location>
</feature>